<feature type="chain" id="PRO_5021982806" description="Extracellular membrane protein CFEM domain-containing protein" evidence="1">
    <location>
        <begin position="19"/>
        <end position="93"/>
    </location>
</feature>
<keyword evidence="1" id="KW-0732">Signal</keyword>
<dbReference type="Proteomes" id="UP000316270">
    <property type="component" value="Chromosome 19"/>
</dbReference>
<feature type="signal peptide" evidence="1">
    <location>
        <begin position="1"/>
        <end position="18"/>
    </location>
</feature>
<evidence type="ECO:0000256" key="1">
    <source>
        <dbReference type="SAM" id="SignalP"/>
    </source>
</evidence>
<evidence type="ECO:0000313" key="2">
    <source>
        <dbReference type="EMBL" id="QDS77916.1"/>
    </source>
</evidence>
<evidence type="ECO:0008006" key="4">
    <source>
        <dbReference type="Google" id="ProtNLM"/>
    </source>
</evidence>
<dbReference type="AlphaFoldDB" id="A0A517LQN7"/>
<dbReference type="EMBL" id="CP042203">
    <property type="protein sequence ID" value="QDS77916.1"/>
    <property type="molecule type" value="Genomic_DNA"/>
</dbReference>
<reference evidence="2 3" key="1">
    <citation type="submission" date="2019-07" db="EMBL/GenBank/DDBJ databases">
        <title>Finished genome of Venturia effusa.</title>
        <authorList>
            <person name="Young C.A."/>
            <person name="Cox M.P."/>
            <person name="Ganley A.R.D."/>
            <person name="David W.J."/>
        </authorList>
    </citation>
    <scope>NUCLEOTIDE SEQUENCE [LARGE SCALE GENOMIC DNA]</scope>
    <source>
        <strain evidence="3">albino</strain>
    </source>
</reference>
<proteinExistence type="predicted"/>
<organism evidence="2 3">
    <name type="scientific">Venturia effusa</name>
    <dbReference type="NCBI Taxonomy" id="50376"/>
    <lineage>
        <taxon>Eukaryota</taxon>
        <taxon>Fungi</taxon>
        <taxon>Dikarya</taxon>
        <taxon>Ascomycota</taxon>
        <taxon>Pezizomycotina</taxon>
        <taxon>Dothideomycetes</taxon>
        <taxon>Pleosporomycetidae</taxon>
        <taxon>Venturiales</taxon>
        <taxon>Venturiaceae</taxon>
        <taxon>Venturia</taxon>
    </lineage>
</organism>
<gene>
    <name evidence="2" type="ORF">FKW77_000918</name>
</gene>
<keyword evidence="3" id="KW-1185">Reference proteome</keyword>
<sequence>MHVHKILALPFFIAGVFAAPSELEVFAKRDVATTDATDTVCALGHCTNVGNPGPRCNIDQCLISQAGNFLACYWAVHMPNGINMACQDNARTA</sequence>
<name>A0A517LQN7_9PEZI</name>
<evidence type="ECO:0000313" key="3">
    <source>
        <dbReference type="Proteomes" id="UP000316270"/>
    </source>
</evidence>
<protein>
    <recommendedName>
        <fullName evidence="4">Extracellular membrane protein CFEM domain-containing protein</fullName>
    </recommendedName>
</protein>
<accession>A0A517LQN7</accession>